<dbReference type="AlphaFoldDB" id="A0A9P1DLT9"/>
<evidence type="ECO:0000313" key="4">
    <source>
        <dbReference type="EMBL" id="CAL1166010.1"/>
    </source>
</evidence>
<dbReference type="Pfam" id="PF01042">
    <property type="entry name" value="Ribonuc_L-PSP"/>
    <property type="match status" value="1"/>
</dbReference>
<name>A0A9P1DLT9_9DINO</name>
<sequence length="192" mass="20163">MERPGTAGTALLVASLALGVAAAASWRRAKGPKVQIAKSIYVDGLGEVAVKQQKSGGKIHVTLDWKSLLGIPFELPFCSAVVTDGGTIYVSGSIGAQRGADGKPMIVPGGPEKEAIQTLRMIEASLKACGAGLEHVTMVHAFLVDYSQERFQAMNKGYFEVWGSRPLPARICTGTDHVGLNGAVEMDAVAQL</sequence>
<dbReference type="GO" id="GO:0019239">
    <property type="term" value="F:deaminase activity"/>
    <property type="evidence" value="ECO:0007669"/>
    <property type="project" value="TreeGrafter"/>
</dbReference>
<dbReference type="InterPro" id="IPR006175">
    <property type="entry name" value="YjgF/YER057c/UK114"/>
</dbReference>
<comment type="similarity">
    <text evidence="1">Belongs to the RutC family.</text>
</comment>
<accession>A0A9P1DLT9</accession>
<reference evidence="4" key="2">
    <citation type="submission" date="2024-04" db="EMBL/GenBank/DDBJ databases">
        <authorList>
            <person name="Chen Y."/>
            <person name="Shah S."/>
            <person name="Dougan E. K."/>
            <person name="Thang M."/>
            <person name="Chan C."/>
        </authorList>
    </citation>
    <scope>NUCLEOTIDE SEQUENCE [LARGE SCALE GENOMIC DNA]</scope>
</reference>
<gene>
    <name evidence="3" type="ORF">C1SCF055_LOCUS37681</name>
</gene>
<dbReference type="Gene3D" id="3.30.1330.40">
    <property type="entry name" value="RutC-like"/>
    <property type="match status" value="1"/>
</dbReference>
<dbReference type="SUPFAM" id="SSF55298">
    <property type="entry name" value="YjgF-like"/>
    <property type="match status" value="1"/>
</dbReference>
<evidence type="ECO:0000313" key="5">
    <source>
        <dbReference type="Proteomes" id="UP001152797"/>
    </source>
</evidence>
<feature type="signal peptide" evidence="2">
    <location>
        <begin position="1"/>
        <end position="23"/>
    </location>
</feature>
<dbReference type="EMBL" id="CAMXCT030005556">
    <property type="protein sequence ID" value="CAL4799947.1"/>
    <property type="molecule type" value="Genomic_DNA"/>
</dbReference>
<keyword evidence="2" id="KW-0732">Signal</keyword>
<dbReference type="PANTHER" id="PTHR11803:SF58">
    <property type="entry name" value="PROTEIN HMF1-RELATED"/>
    <property type="match status" value="1"/>
</dbReference>
<proteinExistence type="inferred from homology"/>
<dbReference type="EMBL" id="CAMXCT020005556">
    <property type="protein sequence ID" value="CAL1166010.1"/>
    <property type="molecule type" value="Genomic_DNA"/>
</dbReference>
<feature type="chain" id="PRO_5043271447" evidence="2">
    <location>
        <begin position="24"/>
        <end position="192"/>
    </location>
</feature>
<evidence type="ECO:0000256" key="2">
    <source>
        <dbReference type="SAM" id="SignalP"/>
    </source>
</evidence>
<comment type="caution">
    <text evidence="3">The sequence shown here is derived from an EMBL/GenBank/DDBJ whole genome shotgun (WGS) entry which is preliminary data.</text>
</comment>
<dbReference type="InterPro" id="IPR035959">
    <property type="entry name" value="RutC-like_sf"/>
</dbReference>
<evidence type="ECO:0000313" key="3">
    <source>
        <dbReference type="EMBL" id="CAI4012635.1"/>
    </source>
</evidence>
<organism evidence="3">
    <name type="scientific">Cladocopium goreaui</name>
    <dbReference type="NCBI Taxonomy" id="2562237"/>
    <lineage>
        <taxon>Eukaryota</taxon>
        <taxon>Sar</taxon>
        <taxon>Alveolata</taxon>
        <taxon>Dinophyceae</taxon>
        <taxon>Suessiales</taxon>
        <taxon>Symbiodiniaceae</taxon>
        <taxon>Cladocopium</taxon>
    </lineage>
</organism>
<dbReference type="EMBL" id="CAMXCT010005556">
    <property type="protein sequence ID" value="CAI4012635.1"/>
    <property type="molecule type" value="Genomic_DNA"/>
</dbReference>
<reference evidence="3" key="1">
    <citation type="submission" date="2022-10" db="EMBL/GenBank/DDBJ databases">
        <authorList>
            <person name="Chen Y."/>
            <person name="Dougan E. K."/>
            <person name="Chan C."/>
            <person name="Rhodes N."/>
            <person name="Thang M."/>
        </authorList>
    </citation>
    <scope>NUCLEOTIDE SEQUENCE</scope>
</reference>
<dbReference type="CDD" id="cd00448">
    <property type="entry name" value="YjgF_YER057c_UK114_family"/>
    <property type="match status" value="1"/>
</dbReference>
<dbReference type="PANTHER" id="PTHR11803">
    <property type="entry name" value="2-IMINOBUTANOATE/2-IMINOPROPANOATE DEAMINASE RIDA"/>
    <property type="match status" value="1"/>
</dbReference>
<keyword evidence="5" id="KW-1185">Reference proteome</keyword>
<protein>
    <submittedName>
        <fullName evidence="3">Uncharacterized protein</fullName>
    </submittedName>
</protein>
<evidence type="ECO:0000256" key="1">
    <source>
        <dbReference type="ARBA" id="ARBA00010552"/>
    </source>
</evidence>
<dbReference type="OrthoDB" id="309640at2759"/>
<dbReference type="GO" id="GO:0005829">
    <property type="term" value="C:cytosol"/>
    <property type="evidence" value="ECO:0007669"/>
    <property type="project" value="TreeGrafter"/>
</dbReference>
<dbReference type="Proteomes" id="UP001152797">
    <property type="component" value="Unassembled WGS sequence"/>
</dbReference>